<feature type="region of interest" description="Disordered" evidence="1">
    <location>
        <begin position="497"/>
        <end position="535"/>
    </location>
</feature>
<feature type="region of interest" description="Disordered" evidence="1">
    <location>
        <begin position="431"/>
        <end position="462"/>
    </location>
</feature>
<keyword evidence="3" id="KW-1185">Reference proteome</keyword>
<protein>
    <submittedName>
        <fullName evidence="2">Uncharacterized protein</fullName>
    </submittedName>
</protein>
<dbReference type="PANTHER" id="PTHR40240">
    <property type="entry name" value="PLEXUS, ISOFORM A"/>
    <property type="match status" value="1"/>
</dbReference>
<gene>
    <name evidence="2" type="ORF">FSP39_005577</name>
</gene>
<feature type="compositionally biased region" description="Low complexity" evidence="1">
    <location>
        <begin position="502"/>
        <end position="518"/>
    </location>
</feature>
<feature type="compositionally biased region" description="Polar residues" evidence="1">
    <location>
        <begin position="431"/>
        <end position="446"/>
    </location>
</feature>
<feature type="compositionally biased region" description="Basic and acidic residues" evidence="1">
    <location>
        <begin position="133"/>
        <end position="145"/>
    </location>
</feature>
<reference evidence="2" key="1">
    <citation type="submission" date="2019-08" db="EMBL/GenBank/DDBJ databases">
        <title>The improved chromosome-level genome for the pearl oyster Pinctada fucata martensii using PacBio sequencing and Hi-C.</title>
        <authorList>
            <person name="Zheng Z."/>
        </authorList>
    </citation>
    <scope>NUCLEOTIDE SEQUENCE</scope>
    <source>
        <strain evidence="2">ZZ-2019</strain>
        <tissue evidence="2">Adductor muscle</tissue>
    </source>
</reference>
<feature type="region of interest" description="Disordered" evidence="1">
    <location>
        <begin position="113"/>
        <end position="197"/>
    </location>
</feature>
<dbReference type="PANTHER" id="PTHR40240:SF1">
    <property type="entry name" value="PLEXUS, ISOFORM A"/>
    <property type="match status" value="1"/>
</dbReference>
<dbReference type="AlphaFoldDB" id="A0AA89BWW4"/>
<comment type="caution">
    <text evidence="2">The sequence shown here is derived from an EMBL/GenBank/DDBJ whole genome shotgun (WGS) entry which is preliminary data.</text>
</comment>
<feature type="compositionally biased region" description="Polar residues" evidence="1">
    <location>
        <begin position="168"/>
        <end position="193"/>
    </location>
</feature>
<dbReference type="Proteomes" id="UP001186944">
    <property type="component" value="Unassembled WGS sequence"/>
</dbReference>
<name>A0AA89BWW4_PINIB</name>
<evidence type="ECO:0000256" key="1">
    <source>
        <dbReference type="SAM" id="MobiDB-lite"/>
    </source>
</evidence>
<dbReference type="EMBL" id="VSWD01000012">
    <property type="protein sequence ID" value="KAK3085575.1"/>
    <property type="molecule type" value="Genomic_DNA"/>
</dbReference>
<evidence type="ECO:0000313" key="2">
    <source>
        <dbReference type="EMBL" id="KAK3085575.1"/>
    </source>
</evidence>
<evidence type="ECO:0000313" key="3">
    <source>
        <dbReference type="Proteomes" id="UP001186944"/>
    </source>
</evidence>
<feature type="compositionally biased region" description="Acidic residues" evidence="1">
    <location>
        <begin position="723"/>
        <end position="736"/>
    </location>
</feature>
<accession>A0AA89BWW4</accession>
<organism evidence="2 3">
    <name type="scientific">Pinctada imbricata</name>
    <name type="common">Atlantic pearl-oyster</name>
    <name type="synonym">Pinctada martensii</name>
    <dbReference type="NCBI Taxonomy" id="66713"/>
    <lineage>
        <taxon>Eukaryota</taxon>
        <taxon>Metazoa</taxon>
        <taxon>Spiralia</taxon>
        <taxon>Lophotrochozoa</taxon>
        <taxon>Mollusca</taxon>
        <taxon>Bivalvia</taxon>
        <taxon>Autobranchia</taxon>
        <taxon>Pteriomorphia</taxon>
        <taxon>Pterioida</taxon>
        <taxon>Pterioidea</taxon>
        <taxon>Pteriidae</taxon>
        <taxon>Pinctada</taxon>
    </lineage>
</organism>
<sequence length="789" mass="88748">MPGRLICFVCGSPGAELSLRIKAYERAPYFPFLEHHDPPKGSRLPSSDGIVDSCRVCYAFLTQQWETYERSKTPAIKRLYWLKRADNGHFTGAEMRLQGEYIAQIMGLQYQPGIDGPSSPEASIQDGISPVHSRKEEQDSVELRRPHMPTPVRTPEESNDVKAINKGKASQQVRQSHSKSPIGSQMSRQSLRPQSEGVLDLTIKKEERMTPVTQAPTLANDPSVACFTCSKLTDIRNCKYINSCPQPTSEPYFPVLQKLVRPSGAIEMNHNGQVVVCMDCKTSLYQQWQAYELAGARSQQRVYKLHNTVLNYANFVSDAVERQMSDSNAVSSFEYYVCYLCGKTYHEDLIRMLNTMPPREANIATIFFPFVRELRRPQGAQPLKSDGTVMSCRNCYAELYQQWQVQEAQQIPVYHRRYSLSFLSEVGVGENHNSNKTFDGENITTAENKDIKPTGQNSDISCPLNIQISESNSLMGRASNSSHSNQSSQGLLAIAPTNEKQSASSTPSSPSKLSSLLRKSIDGSNKGNPTVPHPLEQATSIPQKVCFLCGEKCILMKAHTLYSYPVRHDTKLPNSQAVPFFPFLASRTPAPGAEAVSEDGTVVSCNICFHSLIKQWTEFEDSRSNADNNRWLRKYTLPDYVCYVCARYSPRENVKVLQFHKFPFLKEHKYPLESLILDGGSATVVCKSCSSSLNKQYSEYERLKVPMTLRKYNWVHVEDAPEDSNDAEFRDEEPEPESPVHISVDEDSQDVLEGSRSDAQTEAADFSGVVKLEIKFMVHLDIVEIKNNE</sequence>
<feature type="region of interest" description="Disordered" evidence="1">
    <location>
        <begin position="723"/>
        <end position="760"/>
    </location>
</feature>
<proteinExistence type="predicted"/>